<evidence type="ECO:0000313" key="3">
    <source>
        <dbReference type="Proteomes" id="UP000245699"/>
    </source>
</evidence>
<feature type="compositionally biased region" description="Polar residues" evidence="1">
    <location>
        <begin position="307"/>
        <end position="324"/>
    </location>
</feature>
<dbReference type="AlphaFoldDB" id="A0A2T9YPE6"/>
<dbReference type="PANTHER" id="PTHR31126">
    <property type="entry name" value="TYROSINE-PROTEIN PHOSPHATASE"/>
    <property type="match status" value="1"/>
</dbReference>
<dbReference type="SUPFAM" id="SSF52799">
    <property type="entry name" value="(Phosphotyrosine protein) phosphatases II"/>
    <property type="match status" value="1"/>
</dbReference>
<dbReference type="Pfam" id="PF03162">
    <property type="entry name" value="Y_phosphatase2"/>
    <property type="match status" value="1"/>
</dbReference>
<organism evidence="2 3">
    <name type="scientific">Furculomyces boomerangus</name>
    <dbReference type="NCBI Taxonomy" id="61424"/>
    <lineage>
        <taxon>Eukaryota</taxon>
        <taxon>Fungi</taxon>
        <taxon>Fungi incertae sedis</taxon>
        <taxon>Zoopagomycota</taxon>
        <taxon>Kickxellomycotina</taxon>
        <taxon>Harpellomycetes</taxon>
        <taxon>Harpellales</taxon>
        <taxon>Harpellaceae</taxon>
        <taxon>Furculomyces</taxon>
    </lineage>
</organism>
<evidence type="ECO:0000313" key="2">
    <source>
        <dbReference type="EMBL" id="PVU94161.1"/>
    </source>
</evidence>
<dbReference type="Gene3D" id="3.90.190.10">
    <property type="entry name" value="Protein tyrosine phosphatase superfamily"/>
    <property type="match status" value="1"/>
</dbReference>
<keyword evidence="3" id="KW-1185">Reference proteome</keyword>
<dbReference type="EMBL" id="MBFT01000271">
    <property type="protein sequence ID" value="PVU94161.1"/>
    <property type="molecule type" value="Genomic_DNA"/>
</dbReference>
<gene>
    <name evidence="2" type="ORF">BB559_003061</name>
</gene>
<dbReference type="InterPro" id="IPR029021">
    <property type="entry name" value="Prot-tyrosine_phosphatase-like"/>
</dbReference>
<feature type="compositionally biased region" description="Basic and acidic residues" evidence="1">
    <location>
        <begin position="396"/>
        <end position="410"/>
    </location>
</feature>
<dbReference type="Proteomes" id="UP000245699">
    <property type="component" value="Unassembled WGS sequence"/>
</dbReference>
<proteinExistence type="predicted"/>
<dbReference type="PANTHER" id="PTHR31126:SF14">
    <property type="entry name" value="TYROSINE-PROTEIN PHOSPHATASE OCA6-RELATED"/>
    <property type="match status" value="1"/>
</dbReference>
<feature type="region of interest" description="Disordered" evidence="1">
    <location>
        <begin position="211"/>
        <end position="332"/>
    </location>
</feature>
<evidence type="ECO:0008006" key="4">
    <source>
        <dbReference type="Google" id="ProtNLM"/>
    </source>
</evidence>
<comment type="caution">
    <text evidence="2">The sequence shown here is derived from an EMBL/GenBank/DDBJ whole genome shotgun (WGS) entry which is preliminary data.</text>
</comment>
<sequence>MVPRSSEFYIPPYRFGRVEIGLYRGGYPKKRNSSFLERLKLKTIISLIPKEANEVLKSFCSKNNIEHVFIPVEFPEENVTLYNEGISKCLAIMTDVSKQPVYYHCLDGSNVTGLLTMCLRKLQLWQIPSIELEFLRFEKNEEIISEESEFVRGYDGNGLTLQNPYTSWLWPHKTKLIAKEPNKLPFAKNIHPTLNKLRVFSIKTTLVEEEDKELLKTPSTNSKSGEKQVEKGEEGLVTENIIKDNGVNGKEDLNEKDTNSGDRENFKNMTELPKSEENNVGDNGEKSEVKFERIEKEEKENKKLTFVQKSNENSKLPRTFSETSGIKGVFKPSKDKTNQIVKENRSYSEVPAILKDTPDQIQKQNLGTESTIPSVEEIKANLNAPVSRSISRKQKVHDQEKAEGKPENINKDTGGLDTAKCLELPGPAKASVPKGESMQEEDVFGGIDTGVVTEPTSSLGFYLYSHADMSNMGELGRGLRKLYTTYNTGTAGGKAEDSTRDSGGNSLWKERTANRKADSKEGNRLEYGFEDKTEQPNMEETTDGLYNQNLLLGIERHGLSPLVRALALEGLGM</sequence>
<dbReference type="OrthoDB" id="6375174at2759"/>
<dbReference type="GO" id="GO:0016791">
    <property type="term" value="F:phosphatase activity"/>
    <property type="evidence" value="ECO:0007669"/>
    <property type="project" value="TreeGrafter"/>
</dbReference>
<feature type="compositionally biased region" description="Basic and acidic residues" evidence="1">
    <location>
        <begin position="249"/>
        <end position="266"/>
    </location>
</feature>
<feature type="compositionally biased region" description="Basic and acidic residues" evidence="1">
    <location>
        <begin position="273"/>
        <end position="303"/>
    </location>
</feature>
<accession>A0A2T9YPE6</accession>
<dbReference type="InterPro" id="IPR004861">
    <property type="entry name" value="Siw14-like"/>
</dbReference>
<feature type="region of interest" description="Disordered" evidence="1">
    <location>
        <begin position="386"/>
        <end position="440"/>
    </location>
</feature>
<feature type="region of interest" description="Disordered" evidence="1">
    <location>
        <begin position="489"/>
        <end position="540"/>
    </location>
</feature>
<reference evidence="2 3" key="1">
    <citation type="journal article" date="2018" name="MBio">
        <title>Comparative Genomics Reveals the Core Gene Toolbox for the Fungus-Insect Symbiosis.</title>
        <authorList>
            <person name="Wang Y."/>
            <person name="Stata M."/>
            <person name="Wang W."/>
            <person name="Stajich J.E."/>
            <person name="White M.M."/>
            <person name="Moncalvo J.M."/>
        </authorList>
    </citation>
    <scope>NUCLEOTIDE SEQUENCE [LARGE SCALE GENOMIC DNA]</scope>
    <source>
        <strain evidence="2 3">AUS-77-4</strain>
    </source>
</reference>
<dbReference type="STRING" id="61424.A0A2T9YPE6"/>
<feature type="compositionally biased region" description="Basic and acidic residues" evidence="1">
    <location>
        <begin position="224"/>
        <end position="234"/>
    </location>
</feature>
<name>A0A2T9YPE6_9FUNG</name>
<protein>
    <recommendedName>
        <fullName evidence="4">Tyrosine specific protein phosphatases domain-containing protein</fullName>
    </recommendedName>
</protein>
<feature type="compositionally biased region" description="Basic and acidic residues" evidence="1">
    <location>
        <begin position="508"/>
        <end position="534"/>
    </location>
</feature>
<evidence type="ECO:0000256" key="1">
    <source>
        <dbReference type="SAM" id="MobiDB-lite"/>
    </source>
</evidence>